<dbReference type="EMBL" id="GDIQ01026109">
    <property type="protein sequence ID" value="JAN68628.1"/>
    <property type="molecule type" value="Transcribed_RNA"/>
</dbReference>
<organism evidence="4">
    <name type="scientific">Daphnia magna</name>
    <dbReference type="NCBI Taxonomy" id="35525"/>
    <lineage>
        <taxon>Eukaryota</taxon>
        <taxon>Metazoa</taxon>
        <taxon>Ecdysozoa</taxon>
        <taxon>Arthropoda</taxon>
        <taxon>Crustacea</taxon>
        <taxon>Branchiopoda</taxon>
        <taxon>Diplostraca</taxon>
        <taxon>Cladocera</taxon>
        <taxon>Anomopoda</taxon>
        <taxon>Daphniidae</taxon>
        <taxon>Daphnia</taxon>
    </lineage>
</organism>
<dbReference type="SMART" id="SM00241">
    <property type="entry name" value="ZP"/>
    <property type="match status" value="1"/>
</dbReference>
<feature type="region of interest" description="Disordered" evidence="2">
    <location>
        <begin position="576"/>
        <end position="607"/>
    </location>
</feature>
<accession>A0A0P6H1F2</accession>
<proteinExistence type="predicted"/>
<evidence type="ECO:0000256" key="3">
    <source>
        <dbReference type="SAM" id="Phobius"/>
    </source>
</evidence>
<dbReference type="Pfam" id="PF25057">
    <property type="entry name" value="CUT_N"/>
    <property type="match status" value="1"/>
</dbReference>
<keyword evidence="1" id="KW-1015">Disulfide bond</keyword>
<dbReference type="PROSITE" id="PS51034">
    <property type="entry name" value="ZP_2"/>
    <property type="match status" value="1"/>
</dbReference>
<dbReference type="InterPro" id="IPR056953">
    <property type="entry name" value="CUT_N"/>
</dbReference>
<name>A0A0P6H1F2_9CRUS</name>
<evidence type="ECO:0000256" key="1">
    <source>
        <dbReference type="ARBA" id="ARBA00023157"/>
    </source>
</evidence>
<dbReference type="InterPro" id="IPR042235">
    <property type="entry name" value="ZP-C_dom"/>
</dbReference>
<feature type="region of interest" description="Disordered" evidence="2">
    <location>
        <begin position="489"/>
        <end position="527"/>
    </location>
</feature>
<dbReference type="PANTHER" id="PTHR46560:SF1">
    <property type="entry name" value="MINIATURE"/>
    <property type="match status" value="1"/>
</dbReference>
<feature type="transmembrane region" description="Helical" evidence="3">
    <location>
        <begin position="708"/>
        <end position="731"/>
    </location>
</feature>
<dbReference type="Gene3D" id="2.60.40.4100">
    <property type="entry name" value="Zona pellucida, ZP-C domain"/>
    <property type="match status" value="1"/>
</dbReference>
<dbReference type="Pfam" id="PF00100">
    <property type="entry name" value="Zona_pellucida"/>
    <property type="match status" value="1"/>
</dbReference>
<keyword evidence="3" id="KW-0812">Transmembrane</keyword>
<feature type="compositionally biased region" description="Basic and acidic residues" evidence="2">
    <location>
        <begin position="579"/>
        <end position="599"/>
    </location>
</feature>
<evidence type="ECO:0000256" key="2">
    <source>
        <dbReference type="SAM" id="MobiDB-lite"/>
    </source>
</evidence>
<dbReference type="InterPro" id="IPR055355">
    <property type="entry name" value="ZP-C"/>
</dbReference>
<evidence type="ECO:0000313" key="4">
    <source>
        <dbReference type="EMBL" id="JAN68628.1"/>
    </source>
</evidence>
<keyword evidence="3" id="KW-1133">Transmembrane helix</keyword>
<sequence length="782" mass="86839">MMSLLRIASTGASVFQQLLKVSSSFCLKSPFSFSIFGLLFPTLVRSEILHGGVELSSTKSDRLELITSFYLKKKKTKGSPFVRRAKHSLSHLSLLPYVGQRIPKGHRTEPSLPSKYSGIMKSRGSTTMPALMALLFAVLQVSVGQNALGQEPWQQERPVNLPQIQNLEVMCAKDHMEVQLSFDKPFTGLVFSKGQFGQDNCVYVHPKSSRTNFRFSIIYNGCGTKPDAKGKFYENTVVVQYDEELIEVWDEAKRLRCEWYNDYEKTATKPPMVIADLEVVELNFRGDNVDCWMEIQNGKGPWASPISGIVPLGSTLTMVVAINDLAGEFDMRVKSCEASDGVNRPIQLSDEHGCVLRPKMVSKFLKLRSNDGRSTVMSYAFFHAFKFPDSLQVYIRCKVEICRHGCPEHCDKTISRAVDQQLAYTSETKASYSPAGSAPIAAFSPIPAQQKSAYELPPQPVPVRNSLPPVLPPQGQQYLAQRRTPLPATPVKEPEVEQPSSKRPFFGLLGRNKASSADRSTRPGLFQKKKDNFSPVASAQVAPPPQAQAQVVDVPIPIPGSRTQDEGLMVSLPSSISIDRPEAKENKKPEDNKYSERGPGKFPHGPRSLNFDKFDIAHIHDMSQYEVRERKEGVKSRSKRSYAIHERHVRSADVGVKVGYEVISAVDLAFSLNSNSTNNDGDMPSVTIFQGKIREEVVYGICLPAPGFSALFVLLAMCVVISVLVASFLCYHRQLQKADHDGPSHPHMSVVGSVVAPSMPFRDWSTVHFIRNPSKSVLETQS</sequence>
<dbReference type="AlphaFoldDB" id="A0A0P6H1F2"/>
<protein>
    <submittedName>
        <fullName evidence="4">Cuticlin-1</fullName>
    </submittedName>
</protein>
<dbReference type="OrthoDB" id="10062424at2759"/>
<dbReference type="InterPro" id="IPR001507">
    <property type="entry name" value="ZP_dom"/>
</dbReference>
<keyword evidence="3" id="KW-0472">Membrane</keyword>
<reference evidence="4" key="1">
    <citation type="submission" date="2015-10" db="EMBL/GenBank/DDBJ databases">
        <title>EvidentialGene: Evidence-directed Construction of Complete mRNA Transcriptomes without Genomes.</title>
        <authorList>
            <person name="Gilbert D.G."/>
        </authorList>
    </citation>
    <scope>NUCLEOTIDE SEQUENCE</scope>
</reference>
<dbReference type="PANTHER" id="PTHR46560">
    <property type="entry name" value="CYPHER, ISOFORM B"/>
    <property type="match status" value="1"/>
</dbReference>